<keyword evidence="8" id="KW-0833">Ubl conjugation pathway</keyword>
<evidence type="ECO:0000256" key="1">
    <source>
        <dbReference type="ARBA" id="ARBA00001798"/>
    </source>
</evidence>
<evidence type="ECO:0000256" key="9">
    <source>
        <dbReference type="ARBA" id="ARBA00022833"/>
    </source>
</evidence>
<dbReference type="InterPro" id="IPR044066">
    <property type="entry name" value="TRIAD_supradom"/>
</dbReference>
<evidence type="ECO:0000313" key="13">
    <source>
        <dbReference type="EMBL" id="TFY82539.1"/>
    </source>
</evidence>
<dbReference type="AlphaFoldDB" id="A0A4Z0A9E7"/>
<evidence type="ECO:0000313" key="14">
    <source>
        <dbReference type="Proteomes" id="UP000298061"/>
    </source>
</evidence>
<keyword evidence="14" id="KW-1185">Reference proteome</keyword>
<gene>
    <name evidence="13" type="ORF">EWM64_g1474</name>
</gene>
<evidence type="ECO:0000256" key="2">
    <source>
        <dbReference type="ARBA" id="ARBA00004906"/>
    </source>
</evidence>
<evidence type="ECO:0000259" key="12">
    <source>
        <dbReference type="PROSITE" id="PS51873"/>
    </source>
</evidence>
<keyword evidence="7 10" id="KW-0863">Zinc-finger</keyword>
<comment type="caution">
    <text evidence="13">The sequence shown here is derived from an EMBL/GenBank/DDBJ whole genome shotgun (WGS) entry which is preliminary data.</text>
</comment>
<keyword evidence="4" id="KW-0808">Transferase</keyword>
<dbReference type="PROSITE" id="PS50089">
    <property type="entry name" value="ZF_RING_2"/>
    <property type="match status" value="1"/>
</dbReference>
<dbReference type="EMBL" id="SFCI01000099">
    <property type="protein sequence ID" value="TFY82539.1"/>
    <property type="molecule type" value="Genomic_DNA"/>
</dbReference>
<keyword evidence="9" id="KW-0862">Zinc</keyword>
<dbReference type="GO" id="GO:0061630">
    <property type="term" value="F:ubiquitin protein ligase activity"/>
    <property type="evidence" value="ECO:0007669"/>
    <property type="project" value="UniProtKB-EC"/>
</dbReference>
<evidence type="ECO:0000256" key="6">
    <source>
        <dbReference type="ARBA" id="ARBA00022737"/>
    </source>
</evidence>
<dbReference type="SUPFAM" id="SSF57850">
    <property type="entry name" value="RING/U-box"/>
    <property type="match status" value="2"/>
</dbReference>
<protein>
    <recommendedName>
        <fullName evidence="3">RBR-type E3 ubiquitin transferase</fullName>
        <ecNumber evidence="3">2.3.2.31</ecNumber>
    </recommendedName>
</protein>
<dbReference type="OrthoDB" id="1431934at2759"/>
<dbReference type="Gene3D" id="1.20.120.1750">
    <property type="match status" value="1"/>
</dbReference>
<evidence type="ECO:0000256" key="7">
    <source>
        <dbReference type="ARBA" id="ARBA00022771"/>
    </source>
</evidence>
<evidence type="ECO:0000256" key="3">
    <source>
        <dbReference type="ARBA" id="ARBA00012251"/>
    </source>
</evidence>
<dbReference type="Pfam" id="PF00097">
    <property type="entry name" value="zf-C3HC4"/>
    <property type="match status" value="1"/>
</dbReference>
<dbReference type="InterPro" id="IPR031127">
    <property type="entry name" value="E3_UB_ligase_RBR"/>
</dbReference>
<dbReference type="InterPro" id="IPR018957">
    <property type="entry name" value="Znf_C3HC4_RING-type"/>
</dbReference>
<dbReference type="InterPro" id="IPR013083">
    <property type="entry name" value="Znf_RING/FYVE/PHD"/>
</dbReference>
<comment type="pathway">
    <text evidence="2">Protein modification; protein ubiquitination.</text>
</comment>
<dbReference type="EC" id="2.3.2.31" evidence="3"/>
<dbReference type="PANTHER" id="PTHR11685">
    <property type="entry name" value="RBR FAMILY RING FINGER AND IBR DOMAIN-CONTAINING"/>
    <property type="match status" value="1"/>
</dbReference>
<comment type="catalytic activity">
    <reaction evidence="1">
        <text>[E2 ubiquitin-conjugating enzyme]-S-ubiquitinyl-L-cysteine + [acceptor protein]-L-lysine = [E2 ubiquitin-conjugating enzyme]-L-cysteine + [acceptor protein]-N(6)-ubiquitinyl-L-lysine.</text>
        <dbReference type="EC" id="2.3.2.31"/>
    </reaction>
</comment>
<evidence type="ECO:0000256" key="4">
    <source>
        <dbReference type="ARBA" id="ARBA00022679"/>
    </source>
</evidence>
<accession>A0A4Z0A9E7</accession>
<keyword evidence="6" id="KW-0677">Repeat</keyword>
<feature type="domain" description="RING-type" evidence="12">
    <location>
        <begin position="16"/>
        <end position="229"/>
    </location>
</feature>
<evidence type="ECO:0000259" key="11">
    <source>
        <dbReference type="PROSITE" id="PS50089"/>
    </source>
</evidence>
<organism evidence="13 14">
    <name type="scientific">Hericium alpestre</name>
    <dbReference type="NCBI Taxonomy" id="135208"/>
    <lineage>
        <taxon>Eukaryota</taxon>
        <taxon>Fungi</taxon>
        <taxon>Dikarya</taxon>
        <taxon>Basidiomycota</taxon>
        <taxon>Agaricomycotina</taxon>
        <taxon>Agaricomycetes</taxon>
        <taxon>Russulales</taxon>
        <taxon>Hericiaceae</taxon>
        <taxon>Hericium</taxon>
    </lineage>
</organism>
<name>A0A4Z0A9E7_9AGAM</name>
<dbReference type="Pfam" id="PF22605">
    <property type="entry name" value="IBR_2"/>
    <property type="match status" value="1"/>
</dbReference>
<dbReference type="STRING" id="135208.A0A4Z0A9E7"/>
<dbReference type="Gene3D" id="3.30.40.10">
    <property type="entry name" value="Zinc/RING finger domain, C3HC4 (zinc finger)"/>
    <property type="match status" value="1"/>
</dbReference>
<evidence type="ECO:0000256" key="5">
    <source>
        <dbReference type="ARBA" id="ARBA00022723"/>
    </source>
</evidence>
<dbReference type="InterPro" id="IPR054694">
    <property type="entry name" value="Parkin-like_IBR"/>
</dbReference>
<dbReference type="InterPro" id="IPR001841">
    <property type="entry name" value="Znf_RING"/>
</dbReference>
<dbReference type="PROSITE" id="PS00518">
    <property type="entry name" value="ZF_RING_1"/>
    <property type="match status" value="1"/>
</dbReference>
<reference evidence="13 14" key="1">
    <citation type="submission" date="2019-02" db="EMBL/GenBank/DDBJ databases">
        <title>Genome sequencing of the rare red list fungi Hericium alpestre (H. flagellum).</title>
        <authorList>
            <person name="Buettner E."/>
            <person name="Kellner H."/>
        </authorList>
    </citation>
    <scope>NUCLEOTIDE SEQUENCE [LARGE SCALE GENOMIC DNA]</scope>
    <source>
        <strain evidence="13 14">DSM 108284</strain>
    </source>
</reference>
<feature type="domain" description="RING-type" evidence="11">
    <location>
        <begin position="34"/>
        <end position="64"/>
    </location>
</feature>
<evidence type="ECO:0000256" key="8">
    <source>
        <dbReference type="ARBA" id="ARBA00022786"/>
    </source>
</evidence>
<proteinExistence type="predicted"/>
<dbReference type="GO" id="GO:0016567">
    <property type="term" value="P:protein ubiquitination"/>
    <property type="evidence" value="ECO:0007669"/>
    <property type="project" value="InterPro"/>
</dbReference>
<dbReference type="InterPro" id="IPR017907">
    <property type="entry name" value="Znf_RING_CS"/>
</dbReference>
<keyword evidence="5" id="KW-0479">Metal-binding</keyword>
<dbReference type="PROSITE" id="PS51873">
    <property type="entry name" value="TRIAD"/>
    <property type="match status" value="1"/>
</dbReference>
<dbReference type="GO" id="GO:0008270">
    <property type="term" value="F:zinc ion binding"/>
    <property type="evidence" value="ECO:0007669"/>
    <property type="project" value="UniProtKB-KW"/>
</dbReference>
<dbReference type="Proteomes" id="UP000298061">
    <property type="component" value="Unassembled WGS sequence"/>
</dbReference>
<evidence type="ECO:0000256" key="10">
    <source>
        <dbReference type="PROSITE-ProRule" id="PRU00175"/>
    </source>
</evidence>
<sequence length="242" mass="27426">MSNAYALSQATQLHLVLVEERHEFAEDSVARLEPCGHEFCRGCVRDYVKAKIEEHRFPVLCPICVVGKGKTEPGVVTGTLVLEIGITEEQHKVWTEMEMSAFSVMIHCRKCKNSMFVDKQDLEDTNTLVCPLRPCRYIWCKNCQQEITIGGPKHSCDGSSELDHLMRERGWKYCPSCRTPIQKASGCNHMTCMSPGCNTHFCYICGQMIVRSAMRNQIQNAVGAHYRVCHLFEDIPDRAVPP</sequence>